<dbReference type="Gene3D" id="1.25.40.10">
    <property type="entry name" value="Tetratricopeptide repeat domain"/>
    <property type="match status" value="2"/>
</dbReference>
<sequence>MASEHKQQGNKYYSQGDYINAIECYTKAIALKNDDHTFFSNRAAAHFALGNFEQSIEDARQCMIIAPNWVKGYYRAALSMKELLLFEEASDVLQKGLRVEAGNRDLKTLQVEITKELNAMKSKTRKGPDGKLLSPAASAKEEGNEQFKAGMHDVAIRWYTRAIVLSKEEDREIKIASLSNRATCYAQHHNYKKVIEDTTRVLEMDPKHVKALIRRGLAYEATEKYKLGLEDMREAQAVSGGSPVISQAISRLTHNVRYL</sequence>
<evidence type="ECO:0000256" key="2">
    <source>
        <dbReference type="ARBA" id="ARBA00022803"/>
    </source>
</evidence>
<protein>
    <submittedName>
        <fullName evidence="4">Uncharacterized protein</fullName>
    </submittedName>
</protein>
<dbReference type="InterPro" id="IPR011990">
    <property type="entry name" value="TPR-like_helical_dom_sf"/>
</dbReference>
<proteinExistence type="predicted"/>
<organism evidence="4">
    <name type="scientific">Paramoeba aestuarina</name>
    <dbReference type="NCBI Taxonomy" id="180227"/>
    <lineage>
        <taxon>Eukaryota</taxon>
        <taxon>Amoebozoa</taxon>
        <taxon>Discosea</taxon>
        <taxon>Flabellinia</taxon>
        <taxon>Dactylopodida</taxon>
        <taxon>Paramoebidae</taxon>
        <taxon>Paramoeba</taxon>
    </lineage>
</organism>
<dbReference type="AlphaFoldDB" id="A0A7S4NJM8"/>
<feature type="repeat" description="TPR" evidence="3">
    <location>
        <begin position="2"/>
        <end position="35"/>
    </location>
</feature>
<feature type="repeat" description="TPR" evidence="3">
    <location>
        <begin position="175"/>
        <end position="208"/>
    </location>
</feature>
<evidence type="ECO:0000313" key="4">
    <source>
        <dbReference type="EMBL" id="CAE2290375.1"/>
    </source>
</evidence>
<dbReference type="SMART" id="SM00028">
    <property type="entry name" value="TPR"/>
    <property type="match status" value="6"/>
</dbReference>
<accession>A0A7S4NJM8</accession>
<evidence type="ECO:0000256" key="1">
    <source>
        <dbReference type="ARBA" id="ARBA00022737"/>
    </source>
</evidence>
<dbReference type="SUPFAM" id="SSF48452">
    <property type="entry name" value="TPR-like"/>
    <property type="match status" value="2"/>
</dbReference>
<dbReference type="PANTHER" id="PTHR22904:SF523">
    <property type="entry name" value="STRESS-INDUCED-PHOSPHOPROTEIN 1"/>
    <property type="match status" value="1"/>
</dbReference>
<dbReference type="PROSITE" id="PS50005">
    <property type="entry name" value="TPR"/>
    <property type="match status" value="2"/>
</dbReference>
<dbReference type="PANTHER" id="PTHR22904">
    <property type="entry name" value="TPR REPEAT CONTAINING PROTEIN"/>
    <property type="match status" value="1"/>
</dbReference>
<dbReference type="InterPro" id="IPR019734">
    <property type="entry name" value="TPR_rpt"/>
</dbReference>
<dbReference type="EMBL" id="HBKR01007887">
    <property type="protein sequence ID" value="CAE2290375.1"/>
    <property type="molecule type" value="Transcribed_RNA"/>
</dbReference>
<name>A0A7S4NJM8_9EUKA</name>
<gene>
    <name evidence="4" type="ORF">NAES01612_LOCUS5209</name>
</gene>
<evidence type="ECO:0000256" key="3">
    <source>
        <dbReference type="PROSITE-ProRule" id="PRU00339"/>
    </source>
</evidence>
<keyword evidence="1" id="KW-0677">Repeat</keyword>
<keyword evidence="2 3" id="KW-0802">TPR repeat</keyword>
<dbReference type="Pfam" id="PF13414">
    <property type="entry name" value="TPR_11"/>
    <property type="match status" value="1"/>
</dbReference>
<dbReference type="GO" id="GO:0051879">
    <property type="term" value="F:Hsp90 protein binding"/>
    <property type="evidence" value="ECO:0007669"/>
    <property type="project" value="TreeGrafter"/>
</dbReference>
<reference evidence="4" key="1">
    <citation type="submission" date="2021-01" db="EMBL/GenBank/DDBJ databases">
        <authorList>
            <person name="Corre E."/>
            <person name="Pelletier E."/>
            <person name="Niang G."/>
            <person name="Scheremetjew M."/>
            <person name="Finn R."/>
            <person name="Kale V."/>
            <person name="Holt S."/>
            <person name="Cochrane G."/>
            <person name="Meng A."/>
            <person name="Brown T."/>
            <person name="Cohen L."/>
        </authorList>
    </citation>
    <scope>NUCLEOTIDE SEQUENCE</scope>
    <source>
        <strain evidence="4">SoJaBio B1-5/56/2</strain>
    </source>
</reference>